<accession>A0A9X2MP61</accession>
<feature type="domain" description="GFO/IDH/MocA-like oxidoreductase" evidence="2">
    <location>
        <begin position="136"/>
        <end position="259"/>
    </location>
</feature>
<dbReference type="SUPFAM" id="SSF55347">
    <property type="entry name" value="Glyceraldehyde-3-phosphate dehydrogenase-like, C-terminal domain"/>
    <property type="match status" value="1"/>
</dbReference>
<dbReference type="Pfam" id="PF22725">
    <property type="entry name" value="GFO_IDH_MocA_C3"/>
    <property type="match status" value="1"/>
</dbReference>
<dbReference type="Pfam" id="PF01408">
    <property type="entry name" value="GFO_IDH_MocA"/>
    <property type="match status" value="1"/>
</dbReference>
<comment type="caution">
    <text evidence="3">The sequence shown here is derived from an EMBL/GenBank/DDBJ whole genome shotgun (WGS) entry which is preliminary data.</text>
</comment>
<dbReference type="InterPro" id="IPR052515">
    <property type="entry name" value="Gfo/Idh/MocA_Oxidoreductase"/>
</dbReference>
<dbReference type="InterPro" id="IPR055170">
    <property type="entry name" value="GFO_IDH_MocA-like_dom"/>
</dbReference>
<protein>
    <submittedName>
        <fullName evidence="3">Gfo/Idh/MocA family oxidoreductase</fullName>
    </submittedName>
</protein>
<evidence type="ECO:0000313" key="4">
    <source>
        <dbReference type="Proteomes" id="UP001141950"/>
    </source>
</evidence>
<gene>
    <name evidence="3" type="ORF">NQZ67_10640</name>
</gene>
<dbReference type="PANTHER" id="PTHR43249:SF1">
    <property type="entry name" value="D-GLUCOSIDE 3-DEHYDROGENASE"/>
    <property type="match status" value="1"/>
</dbReference>
<dbReference type="Proteomes" id="UP001141950">
    <property type="component" value="Unassembled WGS sequence"/>
</dbReference>
<sequence>MEAVRAAIIGCGKIAEKHVNALAELGGEAVLAALFDLDEERLERFADRCKPRFPEVQTYGSIDALLNQSDAELIVIATSSDSHAELAMKALRAGKHVLVEKPLALSMKEARDAAEEAERRGLVLAVSFQARYMPQMRAMKEAVEQGRFGSIGHGVVTMRWSRGLPYYKESPWRESWEKGGGLFMNQCIHYIDLLQWMLGPVRSVYAQAAVVGQEIGVENTGAVVLRFQSGAIGLIEATTLAYPSSLGTSIALFGEKGSAAMEGAMLNELKLWQFEDGADGAWPPPRIEGISHAPLYRDLAGAIRSGAIPLVTAADSLSALEIVLAIYRSISSGKAVELPLGHFEMSKMAWME</sequence>
<name>A0A9X2MP61_9BACL</name>
<organism evidence="3 4">
    <name type="scientific">Paenibacillus soyae</name>
    <dbReference type="NCBI Taxonomy" id="2969249"/>
    <lineage>
        <taxon>Bacteria</taxon>
        <taxon>Bacillati</taxon>
        <taxon>Bacillota</taxon>
        <taxon>Bacilli</taxon>
        <taxon>Bacillales</taxon>
        <taxon>Paenibacillaceae</taxon>
        <taxon>Paenibacillus</taxon>
    </lineage>
</organism>
<dbReference type="InterPro" id="IPR000683">
    <property type="entry name" value="Gfo/Idh/MocA-like_OxRdtase_N"/>
</dbReference>
<dbReference type="Gene3D" id="3.30.360.10">
    <property type="entry name" value="Dihydrodipicolinate Reductase, domain 2"/>
    <property type="match status" value="1"/>
</dbReference>
<dbReference type="PANTHER" id="PTHR43249">
    <property type="entry name" value="UDP-N-ACETYL-2-AMINO-2-DEOXY-D-GLUCURONATE OXIDASE"/>
    <property type="match status" value="1"/>
</dbReference>
<evidence type="ECO:0000313" key="3">
    <source>
        <dbReference type="EMBL" id="MCR2804339.1"/>
    </source>
</evidence>
<dbReference type="Gene3D" id="3.40.50.720">
    <property type="entry name" value="NAD(P)-binding Rossmann-like Domain"/>
    <property type="match status" value="1"/>
</dbReference>
<dbReference type="EMBL" id="JANIPJ010000006">
    <property type="protein sequence ID" value="MCR2804339.1"/>
    <property type="molecule type" value="Genomic_DNA"/>
</dbReference>
<keyword evidence="4" id="KW-1185">Reference proteome</keyword>
<dbReference type="InterPro" id="IPR036291">
    <property type="entry name" value="NAD(P)-bd_dom_sf"/>
</dbReference>
<feature type="domain" description="Gfo/Idh/MocA-like oxidoreductase N-terminal" evidence="1">
    <location>
        <begin position="5"/>
        <end position="127"/>
    </location>
</feature>
<proteinExistence type="predicted"/>
<dbReference type="RefSeq" id="WP_257445298.1">
    <property type="nucleotide sequence ID" value="NZ_JANIPJ010000006.1"/>
</dbReference>
<dbReference type="GO" id="GO:0000166">
    <property type="term" value="F:nucleotide binding"/>
    <property type="evidence" value="ECO:0007669"/>
    <property type="project" value="InterPro"/>
</dbReference>
<dbReference type="SUPFAM" id="SSF51735">
    <property type="entry name" value="NAD(P)-binding Rossmann-fold domains"/>
    <property type="match status" value="1"/>
</dbReference>
<evidence type="ECO:0000259" key="1">
    <source>
        <dbReference type="Pfam" id="PF01408"/>
    </source>
</evidence>
<evidence type="ECO:0000259" key="2">
    <source>
        <dbReference type="Pfam" id="PF22725"/>
    </source>
</evidence>
<dbReference type="AlphaFoldDB" id="A0A9X2MP61"/>
<reference evidence="3" key="1">
    <citation type="submission" date="2022-08" db="EMBL/GenBank/DDBJ databases">
        <title>The genomic sequence of strain Paenibacillus sp. SCIV0701.</title>
        <authorList>
            <person name="Zhao H."/>
        </authorList>
    </citation>
    <scope>NUCLEOTIDE SEQUENCE</scope>
    <source>
        <strain evidence="3">SCIV0701</strain>
    </source>
</reference>